<gene>
    <name evidence="2" type="ORF">BT96DRAFT_182871</name>
</gene>
<evidence type="ECO:0000256" key="1">
    <source>
        <dbReference type="SAM" id="Phobius"/>
    </source>
</evidence>
<dbReference type="EMBL" id="ML769546">
    <property type="protein sequence ID" value="KAE9394661.1"/>
    <property type="molecule type" value="Genomic_DNA"/>
</dbReference>
<keyword evidence="1" id="KW-0472">Membrane</keyword>
<reference evidence="2" key="1">
    <citation type="journal article" date="2019" name="Environ. Microbiol.">
        <title>Fungal ecological strategies reflected in gene transcription - a case study of two litter decomposers.</title>
        <authorList>
            <person name="Barbi F."/>
            <person name="Kohler A."/>
            <person name="Barry K."/>
            <person name="Baskaran P."/>
            <person name="Daum C."/>
            <person name="Fauchery L."/>
            <person name="Ihrmark K."/>
            <person name="Kuo A."/>
            <person name="LaButti K."/>
            <person name="Lipzen A."/>
            <person name="Morin E."/>
            <person name="Grigoriev I.V."/>
            <person name="Henrissat B."/>
            <person name="Lindahl B."/>
            <person name="Martin F."/>
        </authorList>
    </citation>
    <scope>NUCLEOTIDE SEQUENCE</scope>
    <source>
        <strain evidence="2">JB14</strain>
    </source>
</reference>
<organism evidence="2 3">
    <name type="scientific">Gymnopus androsaceus JB14</name>
    <dbReference type="NCBI Taxonomy" id="1447944"/>
    <lineage>
        <taxon>Eukaryota</taxon>
        <taxon>Fungi</taxon>
        <taxon>Dikarya</taxon>
        <taxon>Basidiomycota</taxon>
        <taxon>Agaricomycotina</taxon>
        <taxon>Agaricomycetes</taxon>
        <taxon>Agaricomycetidae</taxon>
        <taxon>Agaricales</taxon>
        <taxon>Marasmiineae</taxon>
        <taxon>Omphalotaceae</taxon>
        <taxon>Gymnopus</taxon>
    </lineage>
</organism>
<keyword evidence="1" id="KW-0812">Transmembrane</keyword>
<evidence type="ECO:0000313" key="3">
    <source>
        <dbReference type="Proteomes" id="UP000799118"/>
    </source>
</evidence>
<accession>A0A6A4H9A2</accession>
<dbReference type="Proteomes" id="UP000799118">
    <property type="component" value="Unassembled WGS sequence"/>
</dbReference>
<evidence type="ECO:0000313" key="2">
    <source>
        <dbReference type="EMBL" id="KAE9394661.1"/>
    </source>
</evidence>
<name>A0A6A4H9A2_9AGAR</name>
<feature type="non-terminal residue" evidence="2">
    <location>
        <position position="1"/>
    </location>
</feature>
<protein>
    <submittedName>
        <fullName evidence="2">Uncharacterized protein</fullName>
    </submittedName>
</protein>
<keyword evidence="3" id="KW-1185">Reference proteome</keyword>
<keyword evidence="1" id="KW-1133">Transmembrane helix</keyword>
<proteinExistence type="predicted"/>
<dbReference type="AlphaFoldDB" id="A0A6A4H9A2"/>
<sequence>WLQSGSWWCGKASLIPLLFVKLGATKSQPSCLSANSLFMRYVHPLLVLPFFLLTMFSRLISVCKLPPSQLFNEAYLVLLFEDTNFDAIYVVCI</sequence>
<feature type="transmembrane region" description="Helical" evidence="1">
    <location>
        <begin position="41"/>
        <end position="60"/>
    </location>
</feature>